<feature type="region of interest" description="Disordered" evidence="1">
    <location>
        <begin position="81"/>
        <end position="141"/>
    </location>
</feature>
<evidence type="ECO:0000256" key="1">
    <source>
        <dbReference type="SAM" id="MobiDB-lite"/>
    </source>
</evidence>
<keyword evidence="3" id="KW-1185">Reference proteome</keyword>
<accession>A0A4C1XW74</accession>
<dbReference type="Proteomes" id="UP000299102">
    <property type="component" value="Unassembled WGS sequence"/>
</dbReference>
<proteinExistence type="predicted"/>
<evidence type="ECO:0000313" key="2">
    <source>
        <dbReference type="EMBL" id="GBP68211.1"/>
    </source>
</evidence>
<comment type="caution">
    <text evidence="2">The sequence shown here is derived from an EMBL/GenBank/DDBJ whole genome shotgun (WGS) entry which is preliminary data.</text>
</comment>
<dbReference type="EMBL" id="BGZK01001004">
    <property type="protein sequence ID" value="GBP68211.1"/>
    <property type="molecule type" value="Genomic_DNA"/>
</dbReference>
<reference evidence="2 3" key="1">
    <citation type="journal article" date="2019" name="Commun. Biol.">
        <title>The bagworm genome reveals a unique fibroin gene that provides high tensile strength.</title>
        <authorList>
            <person name="Kono N."/>
            <person name="Nakamura H."/>
            <person name="Ohtoshi R."/>
            <person name="Tomita M."/>
            <person name="Numata K."/>
            <person name="Arakawa K."/>
        </authorList>
    </citation>
    <scope>NUCLEOTIDE SEQUENCE [LARGE SCALE GENOMIC DNA]</scope>
</reference>
<organism evidence="2 3">
    <name type="scientific">Eumeta variegata</name>
    <name type="common">Bagworm moth</name>
    <name type="synonym">Eumeta japonica</name>
    <dbReference type="NCBI Taxonomy" id="151549"/>
    <lineage>
        <taxon>Eukaryota</taxon>
        <taxon>Metazoa</taxon>
        <taxon>Ecdysozoa</taxon>
        <taxon>Arthropoda</taxon>
        <taxon>Hexapoda</taxon>
        <taxon>Insecta</taxon>
        <taxon>Pterygota</taxon>
        <taxon>Neoptera</taxon>
        <taxon>Endopterygota</taxon>
        <taxon>Lepidoptera</taxon>
        <taxon>Glossata</taxon>
        <taxon>Ditrysia</taxon>
        <taxon>Tineoidea</taxon>
        <taxon>Psychidae</taxon>
        <taxon>Oiketicinae</taxon>
        <taxon>Eumeta</taxon>
    </lineage>
</organism>
<name>A0A4C1XW74_EUMVA</name>
<feature type="compositionally biased region" description="Polar residues" evidence="1">
    <location>
        <begin position="120"/>
        <end position="141"/>
    </location>
</feature>
<dbReference type="AlphaFoldDB" id="A0A4C1XW74"/>
<evidence type="ECO:0000313" key="3">
    <source>
        <dbReference type="Proteomes" id="UP000299102"/>
    </source>
</evidence>
<sequence length="141" mass="14934">MSRCAIASAASIDIEEWPLLTARETARSGLTLGILTPCGPRQHGAGDTPRPTRVVRVHCALMHPTSPSDCDYRGMRLVTDDRSSVRTAAGAPSTGDGSTPLRPPALSERLAPNKPYRSGAQGTLMSTSESSIEMTDNISDL</sequence>
<gene>
    <name evidence="2" type="ORF">EVAR_50356_1</name>
</gene>
<protein>
    <submittedName>
        <fullName evidence="2">Uncharacterized protein</fullName>
    </submittedName>
</protein>